<accession>A0A382FL36</accession>
<evidence type="ECO:0008006" key="2">
    <source>
        <dbReference type="Google" id="ProtNLM"/>
    </source>
</evidence>
<feature type="non-terminal residue" evidence="1">
    <location>
        <position position="1"/>
    </location>
</feature>
<protein>
    <recommendedName>
        <fullName evidence="2">Methyltransferase FkbM domain-containing protein</fullName>
    </recommendedName>
</protein>
<dbReference type="SUPFAM" id="SSF53335">
    <property type="entry name" value="S-adenosyl-L-methionine-dependent methyltransferases"/>
    <property type="match status" value="1"/>
</dbReference>
<reference evidence="1" key="1">
    <citation type="submission" date="2018-05" db="EMBL/GenBank/DDBJ databases">
        <authorList>
            <person name="Lanie J.A."/>
            <person name="Ng W.-L."/>
            <person name="Kazmierczak K.M."/>
            <person name="Andrzejewski T.M."/>
            <person name="Davidsen T.M."/>
            <person name="Wayne K.J."/>
            <person name="Tettelin H."/>
            <person name="Glass J.I."/>
            <person name="Rusch D."/>
            <person name="Podicherti R."/>
            <person name="Tsui H.-C.T."/>
            <person name="Winkler M.E."/>
        </authorList>
    </citation>
    <scope>NUCLEOTIDE SEQUENCE</scope>
</reference>
<gene>
    <name evidence="1" type="ORF">METZ01_LOCUS215787</name>
</gene>
<dbReference type="AlphaFoldDB" id="A0A382FL36"/>
<dbReference type="EMBL" id="UINC01050225">
    <property type="protein sequence ID" value="SVB62933.1"/>
    <property type="molecule type" value="Genomic_DNA"/>
</dbReference>
<evidence type="ECO:0000313" key="1">
    <source>
        <dbReference type="EMBL" id="SVB62933.1"/>
    </source>
</evidence>
<organism evidence="1">
    <name type="scientific">marine metagenome</name>
    <dbReference type="NCBI Taxonomy" id="408172"/>
    <lineage>
        <taxon>unclassified sequences</taxon>
        <taxon>metagenomes</taxon>
        <taxon>ecological metagenomes</taxon>
    </lineage>
</organism>
<dbReference type="Gene3D" id="3.40.50.150">
    <property type="entry name" value="Vaccinia Virus protein VP39"/>
    <property type="match status" value="1"/>
</dbReference>
<name>A0A382FL36_9ZZZZ</name>
<proteinExistence type="predicted"/>
<sequence length="185" mass="21472">YDRSVSKRFFLKQIIRSILRIYKPDVLKKSIKTYLSYMSFFQNEVKHIEKFVGLESDGFITLDNVFKETDSNKIFLKIDIEGGEYRLLDSIIENQDRLTGMVMEFHDCDLHLGLIENFLSKFSLSLVNIHANNNSQINNITGLPVLLELSFSSQSIEPNEFCSYPNPLDQTNIPFKDEIILNFSD</sequence>
<dbReference type="InterPro" id="IPR029063">
    <property type="entry name" value="SAM-dependent_MTases_sf"/>
</dbReference>